<reference evidence="2 3" key="2">
    <citation type="submission" date="2018-11" db="EMBL/GenBank/DDBJ databases">
        <authorList>
            <consortium name="Pathogen Informatics"/>
        </authorList>
    </citation>
    <scope>NUCLEOTIDE SEQUENCE [LARGE SCALE GENOMIC DNA]</scope>
</reference>
<evidence type="ECO:0000313" key="2">
    <source>
        <dbReference type="EMBL" id="VDL68267.1"/>
    </source>
</evidence>
<dbReference type="WBParaSite" id="NBR_0000467701-mRNA-1">
    <property type="protein sequence ID" value="NBR_0000467701-mRNA-1"/>
    <property type="gene ID" value="NBR_0000467701"/>
</dbReference>
<evidence type="ECO:0000313" key="4">
    <source>
        <dbReference type="WBParaSite" id="NBR_0000467701-mRNA-1"/>
    </source>
</evidence>
<evidence type="ECO:0000313" key="3">
    <source>
        <dbReference type="Proteomes" id="UP000271162"/>
    </source>
</evidence>
<feature type="region of interest" description="Disordered" evidence="1">
    <location>
        <begin position="71"/>
        <end position="110"/>
    </location>
</feature>
<protein>
    <submittedName>
        <fullName evidence="4">DUF4604 domain-containing protein</fullName>
    </submittedName>
</protein>
<gene>
    <name evidence="2" type="ORF">NBR_LOCUS4678</name>
</gene>
<accession>A0A0N4XQ75</accession>
<dbReference type="EMBL" id="UYSL01009243">
    <property type="protein sequence ID" value="VDL68267.1"/>
    <property type="molecule type" value="Genomic_DNA"/>
</dbReference>
<reference evidence="4" key="1">
    <citation type="submission" date="2017-02" db="UniProtKB">
        <authorList>
            <consortium name="WormBaseParasite"/>
        </authorList>
    </citation>
    <scope>IDENTIFICATION</scope>
</reference>
<sequence>MNSSPTYDSVTLKGLNPKSRDSKLLLNLGRDRLVTQPIPPSDILKRLSSFIPKIAEANELLTRDEINETSKLDVDIHKVDHDQDDSEETSSSDEGSSSGDSDDETDVCPKVQFDVSLFREGESSIKPEKEIIIPQEVESVPEGFREDEKSDVDIPIKEKRRKLVEEM</sequence>
<feature type="compositionally biased region" description="Basic and acidic residues" evidence="1">
    <location>
        <begin position="71"/>
        <end position="81"/>
    </location>
</feature>
<evidence type="ECO:0000256" key="1">
    <source>
        <dbReference type="SAM" id="MobiDB-lite"/>
    </source>
</evidence>
<feature type="compositionally biased region" description="Acidic residues" evidence="1">
    <location>
        <begin position="82"/>
        <end position="91"/>
    </location>
</feature>
<organism evidence="4">
    <name type="scientific">Nippostrongylus brasiliensis</name>
    <name type="common">Rat hookworm</name>
    <dbReference type="NCBI Taxonomy" id="27835"/>
    <lineage>
        <taxon>Eukaryota</taxon>
        <taxon>Metazoa</taxon>
        <taxon>Ecdysozoa</taxon>
        <taxon>Nematoda</taxon>
        <taxon>Chromadorea</taxon>
        <taxon>Rhabditida</taxon>
        <taxon>Rhabditina</taxon>
        <taxon>Rhabditomorpha</taxon>
        <taxon>Strongyloidea</taxon>
        <taxon>Heligmosomidae</taxon>
        <taxon>Nippostrongylus</taxon>
    </lineage>
</organism>
<dbReference type="Proteomes" id="UP000271162">
    <property type="component" value="Unassembled WGS sequence"/>
</dbReference>
<name>A0A0N4XQ75_NIPBR</name>
<dbReference type="OMA" id="DETDVCP"/>
<dbReference type="AlphaFoldDB" id="A0A0N4XQ75"/>
<keyword evidence="3" id="KW-1185">Reference proteome</keyword>
<proteinExistence type="predicted"/>